<proteinExistence type="predicted"/>
<dbReference type="EMBL" id="JAXIOK010000020">
    <property type="protein sequence ID" value="KAK4746770.1"/>
    <property type="molecule type" value="Genomic_DNA"/>
</dbReference>
<name>A0AAN7JK95_9MYRT</name>
<reference evidence="1 2" key="1">
    <citation type="journal article" date="2023" name="Hortic Res">
        <title>Pangenome of water caltrop reveals structural variations and asymmetric subgenome divergence after allopolyploidization.</title>
        <authorList>
            <person name="Zhang X."/>
            <person name="Chen Y."/>
            <person name="Wang L."/>
            <person name="Yuan Y."/>
            <person name="Fang M."/>
            <person name="Shi L."/>
            <person name="Lu R."/>
            <person name="Comes H.P."/>
            <person name="Ma Y."/>
            <person name="Chen Y."/>
            <person name="Huang G."/>
            <person name="Zhou Y."/>
            <person name="Zheng Z."/>
            <person name="Qiu Y."/>
        </authorList>
    </citation>
    <scope>NUCLEOTIDE SEQUENCE [LARGE SCALE GENOMIC DNA]</scope>
    <source>
        <tissue evidence="1">Roots</tissue>
    </source>
</reference>
<keyword evidence="2" id="KW-1185">Reference proteome</keyword>
<comment type="caution">
    <text evidence="1">The sequence shown here is derived from an EMBL/GenBank/DDBJ whole genome shotgun (WGS) entry which is preliminary data.</text>
</comment>
<dbReference type="Proteomes" id="UP001345219">
    <property type="component" value="Chromosome 20"/>
</dbReference>
<protein>
    <submittedName>
        <fullName evidence="1">Uncharacterized protein</fullName>
    </submittedName>
</protein>
<sequence>MTKKRQNKRVKNVASFHDCGLRTAPSNGAHMGAGNDHPNEGCVVNQICDCQGHQ</sequence>
<dbReference type="AlphaFoldDB" id="A0AAN7JK95"/>
<accession>A0AAN7JK95</accession>
<organism evidence="1 2">
    <name type="scientific">Trapa incisa</name>
    <dbReference type="NCBI Taxonomy" id="236973"/>
    <lineage>
        <taxon>Eukaryota</taxon>
        <taxon>Viridiplantae</taxon>
        <taxon>Streptophyta</taxon>
        <taxon>Embryophyta</taxon>
        <taxon>Tracheophyta</taxon>
        <taxon>Spermatophyta</taxon>
        <taxon>Magnoliopsida</taxon>
        <taxon>eudicotyledons</taxon>
        <taxon>Gunneridae</taxon>
        <taxon>Pentapetalae</taxon>
        <taxon>rosids</taxon>
        <taxon>malvids</taxon>
        <taxon>Myrtales</taxon>
        <taxon>Lythraceae</taxon>
        <taxon>Trapa</taxon>
    </lineage>
</organism>
<gene>
    <name evidence="1" type="ORF">SAY87_025807</name>
</gene>
<evidence type="ECO:0000313" key="1">
    <source>
        <dbReference type="EMBL" id="KAK4746770.1"/>
    </source>
</evidence>
<evidence type="ECO:0000313" key="2">
    <source>
        <dbReference type="Proteomes" id="UP001345219"/>
    </source>
</evidence>